<dbReference type="InterPro" id="IPR006176">
    <property type="entry name" value="3-OHacyl-CoA_DH_NAD-bd"/>
</dbReference>
<dbReference type="KEGG" id="osg:BST96_19125"/>
<comment type="similarity">
    <text evidence="3">In the N-terminal section; belongs to the enoyl-CoA hydratase/isomerase family.</text>
</comment>
<keyword evidence="9" id="KW-0443">Lipid metabolism</keyword>
<evidence type="ECO:0000256" key="11">
    <source>
        <dbReference type="ARBA" id="ARBA00023239"/>
    </source>
</evidence>
<dbReference type="EMBL" id="CP019343">
    <property type="protein sequence ID" value="ARN76020.1"/>
    <property type="molecule type" value="Genomic_DNA"/>
</dbReference>
<dbReference type="InterPro" id="IPR006180">
    <property type="entry name" value="3-OHacyl-CoA_DH_CS"/>
</dbReference>
<evidence type="ECO:0000256" key="8">
    <source>
        <dbReference type="ARBA" id="ARBA00023027"/>
    </source>
</evidence>
<keyword evidence="18" id="KW-1185">Reference proteome</keyword>
<gene>
    <name evidence="17" type="ORF">BST96_19125</name>
</gene>
<dbReference type="InterPro" id="IPR008927">
    <property type="entry name" value="6-PGluconate_DH-like_C_sf"/>
</dbReference>
<evidence type="ECO:0000256" key="13">
    <source>
        <dbReference type="ARBA" id="ARBA00049556"/>
    </source>
</evidence>
<dbReference type="GO" id="GO:0008692">
    <property type="term" value="F:3-hydroxybutyryl-CoA epimerase activity"/>
    <property type="evidence" value="ECO:0007669"/>
    <property type="project" value="InterPro"/>
</dbReference>
<evidence type="ECO:0000256" key="6">
    <source>
        <dbReference type="ARBA" id="ARBA00022963"/>
    </source>
</evidence>
<reference evidence="17 18" key="1">
    <citation type="submission" date="2016-11" db="EMBL/GenBank/DDBJ databases">
        <title>Trade-off between light-utilization and light-protection in marine flavobacteria.</title>
        <authorList>
            <person name="Kumagai Y."/>
        </authorList>
    </citation>
    <scope>NUCLEOTIDE SEQUENCE [LARGE SCALE GENOMIC DNA]</scope>
    <source>
        <strain evidence="17 18">NBRC 107125</strain>
    </source>
</reference>
<feature type="domain" description="3-hydroxyacyl-CoA dehydrogenase NAD binding" evidence="16">
    <location>
        <begin position="316"/>
        <end position="494"/>
    </location>
</feature>
<comment type="catalytic activity">
    <reaction evidence="13">
        <text>a (3S)-3-hydroxyacyl-CoA + NAD(+) = a 3-oxoacyl-CoA + NADH + H(+)</text>
        <dbReference type="Rhea" id="RHEA:22432"/>
        <dbReference type="ChEBI" id="CHEBI:15378"/>
        <dbReference type="ChEBI" id="CHEBI:57318"/>
        <dbReference type="ChEBI" id="CHEBI:57540"/>
        <dbReference type="ChEBI" id="CHEBI:57945"/>
        <dbReference type="ChEBI" id="CHEBI:90726"/>
        <dbReference type="EC" id="1.1.1.35"/>
    </reaction>
</comment>
<dbReference type="STRING" id="716816.BST96_19125"/>
<dbReference type="Proteomes" id="UP000193450">
    <property type="component" value="Chromosome"/>
</dbReference>
<dbReference type="AlphaFoldDB" id="A0A1X9NDB1"/>
<evidence type="ECO:0000256" key="3">
    <source>
        <dbReference type="ARBA" id="ARBA00008750"/>
    </source>
</evidence>
<dbReference type="RefSeq" id="WP_085760223.1">
    <property type="nucleotide sequence ID" value="NZ_CP019343.1"/>
</dbReference>
<dbReference type="Pfam" id="PF02737">
    <property type="entry name" value="3HCDH_N"/>
    <property type="match status" value="1"/>
</dbReference>
<evidence type="ECO:0000256" key="5">
    <source>
        <dbReference type="ARBA" id="ARBA00022832"/>
    </source>
</evidence>
<comment type="similarity">
    <text evidence="14">Belongs to the enoyl-CoA hydratase/isomerase family.</text>
</comment>
<protein>
    <recommendedName>
        <fullName evidence="4">enoyl-CoA hydratase</fullName>
        <ecNumber evidence="4">4.2.1.17</ecNumber>
    </recommendedName>
</protein>
<dbReference type="Gene3D" id="1.10.1040.50">
    <property type="match status" value="1"/>
</dbReference>
<evidence type="ECO:0000259" key="16">
    <source>
        <dbReference type="Pfam" id="PF02737"/>
    </source>
</evidence>
<dbReference type="PROSITE" id="PS00067">
    <property type="entry name" value="3HCDH"/>
    <property type="match status" value="1"/>
</dbReference>
<evidence type="ECO:0000259" key="15">
    <source>
        <dbReference type="Pfam" id="PF00725"/>
    </source>
</evidence>
<dbReference type="GO" id="GO:0004300">
    <property type="term" value="F:enoyl-CoA hydratase activity"/>
    <property type="evidence" value="ECO:0007669"/>
    <property type="project" value="UniProtKB-EC"/>
</dbReference>
<name>A0A1X9NDB1_9GAMM</name>
<keyword evidence="7" id="KW-0560">Oxidoreductase</keyword>
<dbReference type="InterPro" id="IPR006108">
    <property type="entry name" value="3HC_DH_C"/>
</dbReference>
<dbReference type="InterPro" id="IPR001753">
    <property type="entry name" value="Enoyl-CoA_hydra/iso"/>
</dbReference>
<keyword evidence="5" id="KW-0276">Fatty acid metabolism</keyword>
<dbReference type="NCBIfam" id="NF008727">
    <property type="entry name" value="PRK11730.1"/>
    <property type="match status" value="1"/>
</dbReference>
<dbReference type="SUPFAM" id="SSF48179">
    <property type="entry name" value="6-phosphogluconate dehydrogenase C-terminal domain-like"/>
    <property type="match status" value="2"/>
</dbReference>
<evidence type="ECO:0000256" key="4">
    <source>
        <dbReference type="ARBA" id="ARBA00012076"/>
    </source>
</evidence>
<evidence type="ECO:0000313" key="18">
    <source>
        <dbReference type="Proteomes" id="UP000193450"/>
    </source>
</evidence>
<dbReference type="InterPro" id="IPR036291">
    <property type="entry name" value="NAD(P)-bd_dom_sf"/>
</dbReference>
<dbReference type="InterPro" id="IPR050136">
    <property type="entry name" value="FA_oxidation_alpha_subunit"/>
</dbReference>
<dbReference type="Gene3D" id="3.90.226.10">
    <property type="entry name" value="2-enoyl-CoA Hydratase, Chain A, domain 1"/>
    <property type="match status" value="1"/>
</dbReference>
<keyword evidence="12" id="KW-0511">Multifunctional enzyme</keyword>
<dbReference type="FunFam" id="3.40.50.720:FF:000009">
    <property type="entry name" value="Fatty oxidation complex, alpha subunit"/>
    <property type="match status" value="1"/>
</dbReference>
<dbReference type="Gene3D" id="3.40.50.720">
    <property type="entry name" value="NAD(P)-binding Rossmann-like Domain"/>
    <property type="match status" value="1"/>
</dbReference>
<keyword evidence="6" id="KW-0442">Lipid degradation</keyword>
<dbReference type="InterPro" id="IPR029045">
    <property type="entry name" value="ClpP/crotonase-like_dom_sf"/>
</dbReference>
<evidence type="ECO:0000256" key="10">
    <source>
        <dbReference type="ARBA" id="ARBA00023235"/>
    </source>
</evidence>
<sequence>MNFKGKAISVDVNDNIATLTFDLQGESVNKFNRLTLGELKEVGQLLTQAKDIKGLLVRSNKDSFIVGADITEFGDMFHLPEEEMLAGINAINADFSVFEDLPFPTVTAINGLALGGGLEMALTTDFRVMDSHAKIGFPEVKLGIIPGYGGTVRAPRIIGTDNAVEWIATGKDNKAKAALAAGMVDAVVEADQLDAAAMDLLQKAINGDFDIAAIRKQKTSPLQLDDIENIMAFTTAKALIGQQAGRHYKAPMYAVKTIEKAAKLGRDEAIKVENEAVTKLGKMEITGNMINLFLGDQALTKTAKGYASNNTPVERAAVLGAGIMGGGIAYQSASTGTPIIMKDIAQAGIDMGMGEAAKLLSTKVKRGRLTADKMAATLNKITPTLSYDGIDQADLIVEAVVENPAVKKAVLAEVEGLISDDTILTSNTSTIPITELASALKRPENFCGMHFFNPVHKMPLVEIIRGEKTSDAAIARTVNYALAMKKKPVVVNDCPGFLVNRILFAYFAGFVALVKEGADFVAIDKAAEKFGWPMGPAYLCDVVGIDTGVHAGKVMSDGFPDRMGQTFKTCLEVMLENDRLGEKNSQGFYDYKADKRGKLRKTYNESVKALLAPHVDAPKEFSEEEIMDRLMVPFCLESIRCLEADIVSSATDLDMALIFGVGFPPFKGGAIRFVENMGLAAFVEKADQYKELGPLYHPTDTLRDLAANNGSMFK</sequence>
<comment type="similarity">
    <text evidence="2">In the central section; belongs to the 3-hydroxyacyl-CoA dehydrogenase family.</text>
</comment>
<dbReference type="GO" id="GO:0016509">
    <property type="term" value="F:long-chain (3S)-3-hydroxyacyl-CoA dehydrogenase (NAD+) activity"/>
    <property type="evidence" value="ECO:0007669"/>
    <property type="project" value="TreeGrafter"/>
</dbReference>
<proteinExistence type="inferred from homology"/>
<keyword evidence="10" id="KW-0413">Isomerase</keyword>
<keyword evidence="11" id="KW-0456">Lyase</keyword>
<feature type="domain" description="3-hydroxyacyl-CoA dehydrogenase C-terminal" evidence="15">
    <location>
        <begin position="496"/>
        <end position="591"/>
    </location>
</feature>
<dbReference type="NCBIfam" id="TIGR02437">
    <property type="entry name" value="FadB"/>
    <property type="match status" value="1"/>
</dbReference>
<dbReference type="GO" id="GO:0004165">
    <property type="term" value="F:delta(3)-delta(2)-enoyl-CoA isomerase activity"/>
    <property type="evidence" value="ECO:0007669"/>
    <property type="project" value="InterPro"/>
</dbReference>
<dbReference type="SUPFAM" id="SSF52096">
    <property type="entry name" value="ClpP/crotonase"/>
    <property type="match status" value="1"/>
</dbReference>
<dbReference type="UniPathway" id="UPA00659"/>
<dbReference type="InterPro" id="IPR012799">
    <property type="entry name" value="FadB"/>
</dbReference>
<dbReference type="Pfam" id="PF00378">
    <property type="entry name" value="ECH_1"/>
    <property type="match status" value="1"/>
</dbReference>
<accession>A0A1X9NDB1</accession>
<evidence type="ECO:0000256" key="12">
    <source>
        <dbReference type="ARBA" id="ARBA00023268"/>
    </source>
</evidence>
<evidence type="ECO:0000256" key="9">
    <source>
        <dbReference type="ARBA" id="ARBA00023098"/>
    </source>
</evidence>
<evidence type="ECO:0000313" key="17">
    <source>
        <dbReference type="EMBL" id="ARN76020.1"/>
    </source>
</evidence>
<dbReference type="GO" id="GO:0070403">
    <property type="term" value="F:NAD+ binding"/>
    <property type="evidence" value="ECO:0007669"/>
    <property type="project" value="InterPro"/>
</dbReference>
<keyword evidence="8" id="KW-0520">NAD</keyword>
<dbReference type="Pfam" id="PF00725">
    <property type="entry name" value="3HCDH"/>
    <property type="match status" value="1"/>
</dbReference>
<dbReference type="OrthoDB" id="5389341at2"/>
<organism evidence="17 18">
    <name type="scientific">Oceanicoccus sagamiensis</name>
    <dbReference type="NCBI Taxonomy" id="716816"/>
    <lineage>
        <taxon>Bacteria</taxon>
        <taxon>Pseudomonadati</taxon>
        <taxon>Pseudomonadota</taxon>
        <taxon>Gammaproteobacteria</taxon>
        <taxon>Cellvibrionales</taxon>
        <taxon>Spongiibacteraceae</taxon>
        <taxon>Oceanicoccus</taxon>
    </lineage>
</organism>
<dbReference type="PANTHER" id="PTHR43612:SF3">
    <property type="entry name" value="TRIFUNCTIONAL ENZYME SUBUNIT ALPHA, MITOCHONDRIAL"/>
    <property type="match status" value="1"/>
</dbReference>
<evidence type="ECO:0000256" key="14">
    <source>
        <dbReference type="RuleBase" id="RU003707"/>
    </source>
</evidence>
<dbReference type="PROSITE" id="PS00166">
    <property type="entry name" value="ENOYL_COA_HYDRATASE"/>
    <property type="match status" value="1"/>
</dbReference>
<evidence type="ECO:0000256" key="7">
    <source>
        <dbReference type="ARBA" id="ARBA00023002"/>
    </source>
</evidence>
<comment type="pathway">
    <text evidence="1">Lipid metabolism; fatty acid beta-oxidation.</text>
</comment>
<dbReference type="InterPro" id="IPR018376">
    <property type="entry name" value="Enoyl-CoA_hyd/isom_CS"/>
</dbReference>
<evidence type="ECO:0000256" key="2">
    <source>
        <dbReference type="ARBA" id="ARBA00007005"/>
    </source>
</evidence>
<dbReference type="GO" id="GO:0036125">
    <property type="term" value="C:fatty acid beta-oxidation multienzyme complex"/>
    <property type="evidence" value="ECO:0007669"/>
    <property type="project" value="InterPro"/>
</dbReference>
<dbReference type="SUPFAM" id="SSF51735">
    <property type="entry name" value="NAD(P)-binding Rossmann-fold domains"/>
    <property type="match status" value="1"/>
</dbReference>
<evidence type="ECO:0000256" key="1">
    <source>
        <dbReference type="ARBA" id="ARBA00005005"/>
    </source>
</evidence>
<dbReference type="EC" id="4.2.1.17" evidence="4"/>
<dbReference type="PANTHER" id="PTHR43612">
    <property type="entry name" value="TRIFUNCTIONAL ENZYME SUBUNIT ALPHA"/>
    <property type="match status" value="1"/>
</dbReference>
<dbReference type="CDD" id="cd06558">
    <property type="entry name" value="crotonase-like"/>
    <property type="match status" value="1"/>
</dbReference>
<dbReference type="GO" id="GO:0006635">
    <property type="term" value="P:fatty acid beta-oxidation"/>
    <property type="evidence" value="ECO:0007669"/>
    <property type="project" value="UniProtKB-UniPathway"/>
</dbReference>